<comment type="caution">
    <text evidence="2">The sequence shown here is derived from an EMBL/GenBank/DDBJ whole genome shotgun (WGS) entry which is preliminary data.</text>
</comment>
<dbReference type="Proteomes" id="UP000635606">
    <property type="component" value="Unassembled WGS sequence"/>
</dbReference>
<proteinExistence type="predicted"/>
<feature type="chain" id="PRO_5039666655" evidence="1">
    <location>
        <begin position="20"/>
        <end position="69"/>
    </location>
</feature>
<keyword evidence="1" id="KW-0732">Signal</keyword>
<dbReference type="EMBL" id="BOPH01000037">
    <property type="protein sequence ID" value="GIJ68138.1"/>
    <property type="molecule type" value="Genomic_DNA"/>
</dbReference>
<name>A0A8J3ZU77_9ACTN</name>
<organism evidence="2 3">
    <name type="scientific">Virgisporangium ochraceum</name>
    <dbReference type="NCBI Taxonomy" id="65505"/>
    <lineage>
        <taxon>Bacteria</taxon>
        <taxon>Bacillati</taxon>
        <taxon>Actinomycetota</taxon>
        <taxon>Actinomycetes</taxon>
        <taxon>Micromonosporales</taxon>
        <taxon>Micromonosporaceae</taxon>
        <taxon>Virgisporangium</taxon>
    </lineage>
</organism>
<dbReference type="AlphaFoldDB" id="A0A8J3ZU77"/>
<sequence>MRNWLTSARCARSATTANAAASPTVSTAAIADSQSGSTALSTIRRYPDLGVSEGVLPFSGCRAADVRGP</sequence>
<evidence type="ECO:0000256" key="1">
    <source>
        <dbReference type="SAM" id="SignalP"/>
    </source>
</evidence>
<reference evidence="2" key="1">
    <citation type="submission" date="2021-01" db="EMBL/GenBank/DDBJ databases">
        <title>Whole genome shotgun sequence of Virgisporangium ochraceum NBRC 16418.</title>
        <authorList>
            <person name="Komaki H."/>
            <person name="Tamura T."/>
        </authorList>
    </citation>
    <scope>NUCLEOTIDE SEQUENCE</scope>
    <source>
        <strain evidence="2">NBRC 16418</strain>
    </source>
</reference>
<keyword evidence="3" id="KW-1185">Reference proteome</keyword>
<feature type="signal peptide" evidence="1">
    <location>
        <begin position="1"/>
        <end position="19"/>
    </location>
</feature>
<evidence type="ECO:0000313" key="2">
    <source>
        <dbReference type="EMBL" id="GIJ68138.1"/>
    </source>
</evidence>
<evidence type="ECO:0000313" key="3">
    <source>
        <dbReference type="Proteomes" id="UP000635606"/>
    </source>
</evidence>
<gene>
    <name evidence="2" type="ORF">Voc01_030550</name>
</gene>
<protein>
    <submittedName>
        <fullName evidence="2">Uncharacterized protein</fullName>
    </submittedName>
</protein>
<accession>A0A8J3ZU77</accession>